<proteinExistence type="predicted"/>
<organism evidence="3 4">
    <name type="scientific">Papaver atlanticum</name>
    <dbReference type="NCBI Taxonomy" id="357466"/>
    <lineage>
        <taxon>Eukaryota</taxon>
        <taxon>Viridiplantae</taxon>
        <taxon>Streptophyta</taxon>
        <taxon>Embryophyta</taxon>
        <taxon>Tracheophyta</taxon>
        <taxon>Spermatophyta</taxon>
        <taxon>Magnoliopsida</taxon>
        <taxon>Ranunculales</taxon>
        <taxon>Papaveraceae</taxon>
        <taxon>Papaveroideae</taxon>
        <taxon>Papaver</taxon>
    </lineage>
</organism>
<evidence type="ECO:0000313" key="4">
    <source>
        <dbReference type="Proteomes" id="UP001202328"/>
    </source>
</evidence>
<accession>A0AAD4RY29</accession>
<evidence type="ECO:0000256" key="1">
    <source>
        <dbReference type="ARBA" id="ARBA00022737"/>
    </source>
</evidence>
<dbReference type="EMBL" id="JAJJMB010017069">
    <property type="protein sequence ID" value="KAI3842302.1"/>
    <property type="molecule type" value="Genomic_DNA"/>
</dbReference>
<dbReference type="Pfam" id="PF03107">
    <property type="entry name" value="C1_2"/>
    <property type="match status" value="1"/>
</dbReference>
<dbReference type="AlphaFoldDB" id="A0AAD4RY29"/>
<keyword evidence="1" id="KW-0677">Repeat</keyword>
<comment type="caution">
    <text evidence="3">The sequence shown here is derived from an EMBL/GenBank/DDBJ whole genome shotgun (WGS) entry which is preliminary data.</text>
</comment>
<keyword evidence="4" id="KW-1185">Reference proteome</keyword>
<dbReference type="InterPro" id="IPR004146">
    <property type="entry name" value="DC1"/>
</dbReference>
<name>A0AAD4RY29_9MAGN</name>
<dbReference type="SUPFAM" id="SSF57889">
    <property type="entry name" value="Cysteine-rich domain"/>
    <property type="match status" value="2"/>
</dbReference>
<dbReference type="Proteomes" id="UP001202328">
    <property type="component" value="Unassembled WGS sequence"/>
</dbReference>
<feature type="domain" description="DC1" evidence="2">
    <location>
        <begin position="15"/>
        <end position="64"/>
    </location>
</feature>
<gene>
    <name evidence="3" type="ORF">MKW98_026092</name>
</gene>
<evidence type="ECO:0000259" key="2">
    <source>
        <dbReference type="Pfam" id="PF03107"/>
    </source>
</evidence>
<dbReference type="PANTHER" id="PTHR47841:SF7">
    <property type="entry name" value="CYSTEINE_HISTIDINE-RICH C1 DOMAIN PROTEIN"/>
    <property type="match status" value="1"/>
</dbReference>
<evidence type="ECO:0000313" key="3">
    <source>
        <dbReference type="EMBL" id="KAI3842302.1"/>
    </source>
</evidence>
<reference evidence="3" key="1">
    <citation type="submission" date="2022-04" db="EMBL/GenBank/DDBJ databases">
        <title>A functionally conserved STORR gene fusion in Papaver species that diverged 16.8 million years ago.</title>
        <authorList>
            <person name="Catania T."/>
        </authorList>
    </citation>
    <scope>NUCLEOTIDE SEQUENCE</scope>
    <source>
        <strain evidence="3">S-188037</strain>
    </source>
</reference>
<sequence>MDPSKKEGKETLQHFTHPHVLIKEAVATIYEGNSRYWCSCCGMDGSGTMYYCKQCDYGIHEDCATCPEYLTSNFHPDHQLERIWEGPVQDESDDGDQLRPCGVCGYQVKGLLYKCSSGAAEKSHDDDNEDHYFCIHPTCSKLPSQITLKLQSVPVIPDARCAICGDLVSSSPWSYRSDPSALNIHPQCVTLPNDNYQSEEVANVNALAVAMATSNMMVRTNAKMLQQFNQSCYKIL</sequence>
<dbReference type="PANTHER" id="PTHR47841">
    <property type="entry name" value="DIACYLGLYCEROL KINASE THETA-LIKE-RELATED"/>
    <property type="match status" value="1"/>
</dbReference>
<dbReference type="InterPro" id="IPR046349">
    <property type="entry name" value="C1-like_sf"/>
</dbReference>
<protein>
    <recommendedName>
        <fullName evidence="2">DC1 domain-containing protein</fullName>
    </recommendedName>
</protein>